<feature type="transmembrane region" description="Helical" evidence="8">
    <location>
        <begin position="236"/>
        <end position="262"/>
    </location>
</feature>
<sequence length="500" mass="53814">MITAQGTDDATSAYDGRLFPLTNALQHFGVETNGIAPISKEEQVDTRIYQLFTMWLSTNTSITNFVFGASGPVVFKLSFRNTMIIVLIVTLLVCIIPAYLQCDFWSQTRDENDGASVSSPSLKIHPSQQPHRRFSWGAYGVAIPSLLNVGTTALYLFLTTVVGGQMLARVFNNLSPDVGIIIVSVISLVVSFCGSRVLHWFEAFAWIPTAIGICAMLGVGGPYLTSADPYPAPSLASILSFSATVAAGQITWCTFTADYGVYHDANASSARIFTYTYLGIFLPSVILPIIGAAFAAAAPNVPSWAAGFDNGNDIGGLVSAVLAPAGGFGRFLIVLMALGTSAPNATNMYTFGLSLMNVSTTCVKVPRYVFAMIATGICIPLAIVGRTRFYGVLIACLDFVGYWTALFAGIILTEHVLFRRCSWDNYNVEDWDQPENLPPGYAAVGCFLASFALIIPCMAQNFYVGPIGKAIGDVGILVGIISSCFLYWGFRTLEIRMSGR</sequence>
<evidence type="ECO:0000256" key="7">
    <source>
        <dbReference type="PIRNR" id="PIRNR002744"/>
    </source>
</evidence>
<keyword evidence="3 7" id="KW-0813">Transport</keyword>
<dbReference type="GO" id="GO:0022857">
    <property type="term" value="F:transmembrane transporter activity"/>
    <property type="evidence" value="ECO:0007669"/>
    <property type="project" value="InterPro"/>
</dbReference>
<gene>
    <name evidence="9" type="ORF">MSAN_00290900</name>
</gene>
<feature type="transmembrane region" description="Helical" evidence="8">
    <location>
        <begin position="136"/>
        <end position="158"/>
    </location>
</feature>
<feature type="transmembrane region" description="Helical" evidence="8">
    <location>
        <begin position="48"/>
        <end position="67"/>
    </location>
</feature>
<proteinExistence type="inferred from homology"/>
<evidence type="ECO:0000256" key="6">
    <source>
        <dbReference type="ARBA" id="ARBA00023136"/>
    </source>
</evidence>
<feature type="transmembrane region" description="Helical" evidence="8">
    <location>
        <begin position="365"/>
        <end position="383"/>
    </location>
</feature>
<evidence type="ECO:0000256" key="2">
    <source>
        <dbReference type="ARBA" id="ARBA00008974"/>
    </source>
</evidence>
<comment type="similarity">
    <text evidence="2 7">Belongs to the purine-cytosine permease (2.A.39) family.</text>
</comment>
<dbReference type="EMBL" id="JACAZH010000002">
    <property type="protein sequence ID" value="KAF7374098.1"/>
    <property type="molecule type" value="Genomic_DNA"/>
</dbReference>
<keyword evidence="4 8" id="KW-0812">Transmembrane</keyword>
<feature type="transmembrane region" description="Helical" evidence="8">
    <location>
        <begin position="274"/>
        <end position="297"/>
    </location>
</feature>
<name>A0A8H7DJ23_9AGAR</name>
<evidence type="ECO:0000256" key="5">
    <source>
        <dbReference type="ARBA" id="ARBA00022989"/>
    </source>
</evidence>
<dbReference type="PANTHER" id="PTHR31806">
    <property type="entry name" value="PURINE-CYTOSINE PERMEASE FCY2-RELATED"/>
    <property type="match status" value="1"/>
</dbReference>
<evidence type="ECO:0000256" key="8">
    <source>
        <dbReference type="SAM" id="Phobius"/>
    </source>
</evidence>
<feature type="transmembrane region" description="Helical" evidence="8">
    <location>
        <begin position="205"/>
        <end position="224"/>
    </location>
</feature>
<dbReference type="OrthoDB" id="2116389at2759"/>
<dbReference type="PANTHER" id="PTHR31806:SF5">
    <property type="entry name" value="PURINE-CYTOSINE PERMEASE FCY21"/>
    <property type="match status" value="1"/>
</dbReference>
<dbReference type="InterPro" id="IPR001248">
    <property type="entry name" value="Pur-cyt_permease"/>
</dbReference>
<feature type="transmembrane region" description="Helical" evidence="8">
    <location>
        <begin position="470"/>
        <end position="490"/>
    </location>
</feature>
<feature type="transmembrane region" description="Helical" evidence="8">
    <location>
        <begin position="178"/>
        <end position="198"/>
    </location>
</feature>
<feature type="transmembrane region" description="Helical" evidence="8">
    <location>
        <begin position="317"/>
        <end position="338"/>
    </location>
</feature>
<evidence type="ECO:0008006" key="11">
    <source>
        <dbReference type="Google" id="ProtNLM"/>
    </source>
</evidence>
<dbReference type="Gene3D" id="1.10.4160.10">
    <property type="entry name" value="Hydantoin permease"/>
    <property type="match status" value="1"/>
</dbReference>
<dbReference type="PIRSF" id="PIRSF002744">
    <property type="entry name" value="Pur-cyt_permease"/>
    <property type="match status" value="1"/>
</dbReference>
<comment type="subcellular location">
    <subcellularLocation>
        <location evidence="1">Membrane</location>
        <topology evidence="1">Multi-pass membrane protein</topology>
    </subcellularLocation>
</comment>
<evidence type="ECO:0000256" key="3">
    <source>
        <dbReference type="ARBA" id="ARBA00022448"/>
    </source>
</evidence>
<dbReference type="GO" id="GO:0005886">
    <property type="term" value="C:plasma membrane"/>
    <property type="evidence" value="ECO:0007669"/>
    <property type="project" value="TreeGrafter"/>
</dbReference>
<evidence type="ECO:0000313" key="9">
    <source>
        <dbReference type="EMBL" id="KAF7374098.1"/>
    </source>
</evidence>
<dbReference type="Pfam" id="PF02133">
    <property type="entry name" value="Transp_cyt_pur"/>
    <property type="match status" value="2"/>
</dbReference>
<keyword evidence="10" id="KW-1185">Reference proteome</keyword>
<feature type="transmembrane region" description="Helical" evidence="8">
    <location>
        <begin position="441"/>
        <end position="464"/>
    </location>
</feature>
<keyword evidence="5 8" id="KW-1133">Transmembrane helix</keyword>
<accession>A0A8H7DJ23</accession>
<protein>
    <recommendedName>
        <fullName evidence="11">Purine-cytosine permease</fullName>
    </recommendedName>
</protein>
<evidence type="ECO:0000256" key="1">
    <source>
        <dbReference type="ARBA" id="ARBA00004141"/>
    </source>
</evidence>
<dbReference type="Proteomes" id="UP000623467">
    <property type="component" value="Unassembled WGS sequence"/>
</dbReference>
<comment type="caution">
    <text evidence="9">The sequence shown here is derived from an EMBL/GenBank/DDBJ whole genome shotgun (WGS) entry which is preliminary data.</text>
</comment>
<evidence type="ECO:0000256" key="4">
    <source>
        <dbReference type="ARBA" id="ARBA00022692"/>
    </source>
</evidence>
<feature type="transmembrane region" description="Helical" evidence="8">
    <location>
        <begin position="79"/>
        <end position="100"/>
    </location>
</feature>
<dbReference type="AlphaFoldDB" id="A0A8H7DJ23"/>
<organism evidence="9 10">
    <name type="scientific">Mycena sanguinolenta</name>
    <dbReference type="NCBI Taxonomy" id="230812"/>
    <lineage>
        <taxon>Eukaryota</taxon>
        <taxon>Fungi</taxon>
        <taxon>Dikarya</taxon>
        <taxon>Basidiomycota</taxon>
        <taxon>Agaricomycotina</taxon>
        <taxon>Agaricomycetes</taxon>
        <taxon>Agaricomycetidae</taxon>
        <taxon>Agaricales</taxon>
        <taxon>Marasmiineae</taxon>
        <taxon>Mycenaceae</taxon>
        <taxon>Mycena</taxon>
    </lineage>
</organism>
<evidence type="ECO:0000313" key="10">
    <source>
        <dbReference type="Proteomes" id="UP000623467"/>
    </source>
</evidence>
<feature type="transmembrane region" description="Helical" evidence="8">
    <location>
        <begin position="389"/>
        <end position="412"/>
    </location>
</feature>
<keyword evidence="6 7" id="KW-0472">Membrane</keyword>
<reference evidence="9" key="1">
    <citation type="submission" date="2020-05" db="EMBL/GenBank/DDBJ databases">
        <title>Mycena genomes resolve the evolution of fungal bioluminescence.</title>
        <authorList>
            <person name="Tsai I.J."/>
        </authorList>
    </citation>
    <scope>NUCLEOTIDE SEQUENCE</scope>
    <source>
        <strain evidence="9">160909Yilan</strain>
    </source>
</reference>
<dbReference type="InterPro" id="IPR026030">
    <property type="entry name" value="Pur-cyt_permease_Fcy2/21/22"/>
</dbReference>